<evidence type="ECO:0000259" key="9">
    <source>
        <dbReference type="Pfam" id="PF13567"/>
    </source>
</evidence>
<feature type="transmembrane region" description="Helical" evidence="7">
    <location>
        <begin position="514"/>
        <end position="534"/>
    </location>
</feature>
<evidence type="ECO:0000256" key="5">
    <source>
        <dbReference type="ARBA" id="ARBA00023136"/>
    </source>
</evidence>
<feature type="domain" description="ComEC/Rec2-related protein" evidence="8">
    <location>
        <begin position="303"/>
        <end position="591"/>
    </location>
</feature>
<dbReference type="PANTHER" id="PTHR30619">
    <property type="entry name" value="DNA INTERNALIZATION/COMPETENCE PROTEIN COMEC/REC2"/>
    <property type="match status" value="1"/>
</dbReference>
<feature type="transmembrane region" description="Helical" evidence="7">
    <location>
        <begin position="475"/>
        <end position="502"/>
    </location>
</feature>
<dbReference type="InterPro" id="IPR025405">
    <property type="entry name" value="DUF4131"/>
</dbReference>
<keyword evidence="4 7" id="KW-1133">Transmembrane helix</keyword>
<protein>
    <submittedName>
        <fullName evidence="10">ComEC/Rec2 family competence protein</fullName>
    </submittedName>
</protein>
<dbReference type="InterPro" id="IPR004477">
    <property type="entry name" value="ComEC_N"/>
</dbReference>
<evidence type="ECO:0000259" key="8">
    <source>
        <dbReference type="Pfam" id="PF03772"/>
    </source>
</evidence>
<evidence type="ECO:0000256" key="2">
    <source>
        <dbReference type="ARBA" id="ARBA00022475"/>
    </source>
</evidence>
<dbReference type="Proteomes" id="UP001297272">
    <property type="component" value="Unassembled WGS sequence"/>
</dbReference>
<evidence type="ECO:0000256" key="7">
    <source>
        <dbReference type="SAM" id="Phobius"/>
    </source>
</evidence>
<accession>A0ABS5RUS0</accession>
<evidence type="ECO:0000256" key="1">
    <source>
        <dbReference type="ARBA" id="ARBA00004651"/>
    </source>
</evidence>
<feature type="transmembrane region" description="Helical" evidence="7">
    <location>
        <begin position="333"/>
        <end position="353"/>
    </location>
</feature>
<dbReference type="Pfam" id="PF03772">
    <property type="entry name" value="Competence"/>
    <property type="match status" value="1"/>
</dbReference>
<evidence type="ECO:0000256" key="6">
    <source>
        <dbReference type="SAM" id="MobiDB-lite"/>
    </source>
</evidence>
<dbReference type="NCBIfam" id="TIGR00360">
    <property type="entry name" value="ComEC_N-term"/>
    <property type="match status" value="1"/>
</dbReference>
<keyword evidence="11" id="KW-1185">Reference proteome</keyword>
<organism evidence="10 11">
    <name type="scientific">Tianweitania aestuarii</name>
    <dbReference type="NCBI Taxonomy" id="2814886"/>
    <lineage>
        <taxon>Bacteria</taxon>
        <taxon>Pseudomonadati</taxon>
        <taxon>Pseudomonadota</taxon>
        <taxon>Alphaproteobacteria</taxon>
        <taxon>Hyphomicrobiales</taxon>
        <taxon>Phyllobacteriaceae</taxon>
        <taxon>Tianweitania</taxon>
    </lineage>
</organism>
<dbReference type="Pfam" id="PF13567">
    <property type="entry name" value="DUF4131"/>
    <property type="match status" value="1"/>
</dbReference>
<evidence type="ECO:0000256" key="3">
    <source>
        <dbReference type="ARBA" id="ARBA00022692"/>
    </source>
</evidence>
<evidence type="ECO:0000313" key="11">
    <source>
        <dbReference type="Proteomes" id="UP001297272"/>
    </source>
</evidence>
<feature type="transmembrane region" description="Helical" evidence="7">
    <location>
        <begin position="597"/>
        <end position="615"/>
    </location>
</feature>
<dbReference type="EMBL" id="JAFMNX010000001">
    <property type="protein sequence ID" value="MBS9720530.1"/>
    <property type="molecule type" value="Genomic_DNA"/>
</dbReference>
<feature type="transmembrane region" description="Helical" evidence="7">
    <location>
        <begin position="541"/>
        <end position="563"/>
    </location>
</feature>
<dbReference type="PANTHER" id="PTHR30619:SF1">
    <property type="entry name" value="RECOMBINATION PROTEIN 2"/>
    <property type="match status" value="1"/>
</dbReference>
<evidence type="ECO:0000256" key="4">
    <source>
        <dbReference type="ARBA" id="ARBA00022989"/>
    </source>
</evidence>
<feature type="transmembrane region" description="Helical" evidence="7">
    <location>
        <begin position="106"/>
        <end position="123"/>
    </location>
</feature>
<comment type="caution">
    <text evidence="10">The sequence shown here is derived from an EMBL/GenBank/DDBJ whole genome shotgun (WGS) entry which is preliminary data.</text>
</comment>
<dbReference type="InterPro" id="IPR052159">
    <property type="entry name" value="Competence_DNA_uptake"/>
</dbReference>
<feature type="domain" description="DUF4131" evidence="9">
    <location>
        <begin position="104"/>
        <end position="252"/>
    </location>
</feature>
<keyword evidence="2" id="KW-1003">Cell membrane</keyword>
<feature type="region of interest" description="Disordered" evidence="6">
    <location>
        <begin position="777"/>
        <end position="824"/>
    </location>
</feature>
<evidence type="ECO:0000313" key="10">
    <source>
        <dbReference type="EMBL" id="MBS9720530.1"/>
    </source>
</evidence>
<feature type="transmembrane region" description="Helical" evidence="7">
    <location>
        <begin position="128"/>
        <end position="146"/>
    </location>
</feature>
<feature type="transmembrane region" description="Helical" evidence="7">
    <location>
        <begin position="569"/>
        <end position="590"/>
    </location>
</feature>
<keyword evidence="3 7" id="KW-0812">Transmembrane</keyword>
<comment type="subcellular location">
    <subcellularLocation>
        <location evidence="1">Cell membrane</location>
        <topology evidence="1">Multi-pass membrane protein</topology>
    </subcellularLocation>
</comment>
<keyword evidence="5 7" id="KW-0472">Membrane</keyword>
<sequence length="824" mass="88695">MQVLHLMGIEVRATISTAASEPSERGFFVYDDEEATYDAWSQPGQPRGFLSSQHVARLLRWVAHQPDAWKRAWQVEWSRGIGFLTLPPLIGGGAVVYFLLPFEPSILPLAAALLFVGVLAWLLRRRHVWHLACLAMLALLVGGALAKLETERKSTPILGSPIATEVTGRVALVELQESGRTRLTLDVLSTARPKLRYAPERVRVTARQVPDKLLPGEVVRGVVRLMPPSGPVRPGSYDFAFQSYFDGLGAIGFFLRNPVRAEGAPAASSSQSLAQRVERLRMTIADKIRAVIPGASGEIAAALIAGVRAGIPEAVNEDLRITGLAHVLSISGLHMALAAATIMGSMRVLFALFPGFSARYPVKKVSALVALAGTGFYLLLAGDQVAANRSFLMVAVMLTAILFDRAALSMRNLAIAALIILLITPHEVMGPSFQMSFAATAALIAGYAGWKQWRLNGKRHAPPTNRSPLSRLTRYVAVLVAGSVATSVLAGGATSIFGAYHFQRISPLTLVANLATTPIIGILIMPPAVMAVALMPFGLEAWPLMVMGLGLDLMLGIAHWLANRSPMDAVGIVPASTVILFTMALVLGCFTTTRMRLLALPFLVAGVLTFAMRQVPDLYISEDARLIGMPTADGQIAVNRTRPNAFTTQDWQRAASAMTLVKPVDDVPADNDPSGNFLCKDDVCTIKHPLGGSIVSLPEDGDVKAYCGNAAVIVIDDATANSSVCRGKRSKVLTKRDLAQNGSATITFDKKSGEAIIQHALRRPYRPWHDHRRFSREARGMAPYKRKPRDPIAKLPSRKQSTVDKRAAEAVSTSGSAPPSVLAP</sequence>
<feature type="transmembrane region" description="Helical" evidence="7">
    <location>
        <begin position="365"/>
        <end position="380"/>
    </location>
</feature>
<gene>
    <name evidence="10" type="ORF">JYU29_07515</name>
</gene>
<feature type="transmembrane region" description="Helical" evidence="7">
    <location>
        <begin position="432"/>
        <end position="450"/>
    </location>
</feature>
<reference evidence="10 11" key="1">
    <citation type="submission" date="2021-03" db="EMBL/GenBank/DDBJ databases">
        <title>Tianweitania aestuarii sp. nov., isolated from a tidal flat.</title>
        <authorList>
            <person name="Park S."/>
            <person name="Yoon J.-H."/>
        </authorList>
    </citation>
    <scope>NUCLEOTIDE SEQUENCE [LARGE SCALE GENOMIC DNA]</scope>
    <source>
        <strain evidence="10 11">BSSL-BM11</strain>
    </source>
</reference>
<feature type="transmembrane region" description="Helical" evidence="7">
    <location>
        <begin position="80"/>
        <end position="100"/>
    </location>
</feature>
<name>A0ABS5RUS0_9HYPH</name>
<proteinExistence type="predicted"/>